<organism evidence="1 2">
    <name type="scientific">Pseudoalteromonas phenolica</name>
    <dbReference type="NCBI Taxonomy" id="161398"/>
    <lineage>
        <taxon>Bacteria</taxon>
        <taxon>Pseudomonadati</taxon>
        <taxon>Pseudomonadota</taxon>
        <taxon>Gammaproteobacteria</taxon>
        <taxon>Alteromonadales</taxon>
        <taxon>Pseudoalteromonadaceae</taxon>
        <taxon>Pseudoalteromonas</taxon>
    </lineage>
</organism>
<reference evidence="1 2" key="1">
    <citation type="submission" date="2017-12" db="EMBL/GenBank/DDBJ databases">
        <authorList>
            <person name="Paulsen S."/>
            <person name="Gram L.K."/>
        </authorList>
    </citation>
    <scope>NUCLEOTIDE SEQUENCE [LARGE SCALE GENOMIC DNA]</scope>
    <source>
        <strain evidence="1 2">S1189</strain>
    </source>
</reference>
<comment type="caution">
    <text evidence="1">The sequence shown here is derived from an EMBL/GenBank/DDBJ whole genome shotgun (WGS) entry which is preliminary data.</text>
</comment>
<accession>A0A5S3YYL5</accession>
<name>A0A5S3YYL5_9GAMM</name>
<dbReference type="Proteomes" id="UP000307362">
    <property type="component" value="Unassembled WGS sequence"/>
</dbReference>
<reference evidence="2" key="2">
    <citation type="submission" date="2019-06" db="EMBL/GenBank/DDBJ databases">
        <title>Co-occurence of chitin degradation, pigmentation and bioactivity in marine Pseudoalteromonas.</title>
        <authorList>
            <person name="Sonnenschein E.C."/>
            <person name="Bech P.K."/>
        </authorList>
    </citation>
    <scope>NUCLEOTIDE SEQUENCE [LARGE SCALE GENOMIC DNA]</scope>
    <source>
        <strain evidence="2">S1189</strain>
    </source>
</reference>
<sequence length="22" mass="2621">MPLSSRSVGWRSVDIENWMKNK</sequence>
<dbReference type="Pfam" id="PF05930">
    <property type="entry name" value="Phage_AlpA"/>
    <property type="match status" value="1"/>
</dbReference>
<protein>
    <submittedName>
        <fullName evidence="1">Uncharacterized protein</fullName>
    </submittedName>
</protein>
<dbReference type="EMBL" id="PNCM01000006">
    <property type="protein sequence ID" value="TMP83645.1"/>
    <property type="molecule type" value="Genomic_DNA"/>
</dbReference>
<evidence type="ECO:0000313" key="1">
    <source>
        <dbReference type="EMBL" id="TMP83645.1"/>
    </source>
</evidence>
<dbReference type="AlphaFoldDB" id="A0A5S3YYL5"/>
<evidence type="ECO:0000313" key="2">
    <source>
        <dbReference type="Proteomes" id="UP000307362"/>
    </source>
</evidence>
<gene>
    <name evidence="1" type="ORF">CWB73_01450</name>
</gene>
<dbReference type="InterPro" id="IPR010260">
    <property type="entry name" value="AlpA"/>
</dbReference>
<proteinExistence type="predicted"/>